<protein>
    <submittedName>
        <fullName evidence="3">Uncharacterized protein</fullName>
    </submittedName>
</protein>
<keyword evidence="2" id="KW-0812">Transmembrane</keyword>
<evidence type="ECO:0000313" key="4">
    <source>
        <dbReference type="Proteomes" id="UP000664132"/>
    </source>
</evidence>
<comment type="caution">
    <text evidence="3">The sequence shown here is derived from an EMBL/GenBank/DDBJ whole genome shotgun (WGS) entry which is preliminary data.</text>
</comment>
<keyword evidence="2" id="KW-1133">Transmembrane helix</keyword>
<dbReference type="Proteomes" id="UP000664132">
    <property type="component" value="Unassembled WGS sequence"/>
</dbReference>
<feature type="transmembrane region" description="Helical" evidence="2">
    <location>
        <begin position="31"/>
        <end position="53"/>
    </location>
</feature>
<feature type="region of interest" description="Disordered" evidence="1">
    <location>
        <begin position="135"/>
        <end position="186"/>
    </location>
</feature>
<dbReference type="AlphaFoldDB" id="A0A8H7T879"/>
<dbReference type="OrthoDB" id="3549145at2759"/>
<accession>A0A8H7T879</accession>
<reference evidence="3" key="1">
    <citation type="submission" date="2021-02" db="EMBL/GenBank/DDBJ databases">
        <title>Genome sequence Cadophora malorum strain M34.</title>
        <authorList>
            <person name="Stefanovic E."/>
            <person name="Vu D."/>
            <person name="Scully C."/>
            <person name="Dijksterhuis J."/>
            <person name="Roader J."/>
            <person name="Houbraken J."/>
        </authorList>
    </citation>
    <scope>NUCLEOTIDE SEQUENCE</scope>
    <source>
        <strain evidence="3">M34</strain>
    </source>
</reference>
<evidence type="ECO:0000313" key="3">
    <source>
        <dbReference type="EMBL" id="KAG4414287.1"/>
    </source>
</evidence>
<evidence type="ECO:0000256" key="2">
    <source>
        <dbReference type="SAM" id="Phobius"/>
    </source>
</evidence>
<gene>
    <name evidence="3" type="ORF">IFR04_012583</name>
</gene>
<proteinExistence type="predicted"/>
<evidence type="ECO:0000256" key="1">
    <source>
        <dbReference type="SAM" id="MobiDB-lite"/>
    </source>
</evidence>
<feature type="region of interest" description="Disordered" evidence="1">
    <location>
        <begin position="235"/>
        <end position="261"/>
    </location>
</feature>
<sequence length="273" mass="30014">MSKPLSSPSLVAYFCFSSVLAFLWYEPMRESGSILLFALVTCCDLTALLIFLLPKAMKRSVPEKEQNQHHRGRLLTMEAGQAPPLHARLSSFAPRAPPPSEYSHPHISHERPRDQDPELAWGAFGNATERVAEPVSGFSASSTSPTGAVRDVDSITAPSPQDMGLGPRTRKTPHLDIGSALGDEGNYDTRNIEEIRFADRQIRQPEAPGRQGHLHSELPEEHVAETHPYFRPPEQGIRHLDTSHLPSPANQAPRRGTPFDPRAVTASMGGNVI</sequence>
<feature type="compositionally biased region" description="Basic and acidic residues" evidence="1">
    <location>
        <begin position="103"/>
        <end position="116"/>
    </location>
</feature>
<feature type="transmembrane region" description="Helical" evidence="2">
    <location>
        <begin position="7"/>
        <end position="25"/>
    </location>
</feature>
<organism evidence="3 4">
    <name type="scientific">Cadophora malorum</name>
    <dbReference type="NCBI Taxonomy" id="108018"/>
    <lineage>
        <taxon>Eukaryota</taxon>
        <taxon>Fungi</taxon>
        <taxon>Dikarya</taxon>
        <taxon>Ascomycota</taxon>
        <taxon>Pezizomycotina</taxon>
        <taxon>Leotiomycetes</taxon>
        <taxon>Helotiales</taxon>
        <taxon>Ploettnerulaceae</taxon>
        <taxon>Cadophora</taxon>
    </lineage>
</organism>
<keyword evidence="2" id="KW-0472">Membrane</keyword>
<keyword evidence="4" id="KW-1185">Reference proteome</keyword>
<name>A0A8H7T879_9HELO</name>
<dbReference type="EMBL" id="JAFJYH010000272">
    <property type="protein sequence ID" value="KAG4414287.1"/>
    <property type="molecule type" value="Genomic_DNA"/>
</dbReference>
<feature type="region of interest" description="Disordered" evidence="1">
    <location>
        <begin position="93"/>
        <end position="119"/>
    </location>
</feature>